<dbReference type="Proteomes" id="UP000007014">
    <property type="component" value="Chromosome 6"/>
</dbReference>
<evidence type="ECO:0000313" key="1">
    <source>
        <dbReference type="EMBL" id="BAM79466.1"/>
    </source>
</evidence>
<dbReference type="GeneID" id="16993046"/>
<accession>M1UPT2</accession>
<reference evidence="1 2" key="2">
    <citation type="journal article" date="2007" name="BMC Biol.">
        <title>A 100%-complete sequence reveals unusually simple genomic features in the hot-spring red alga Cyanidioschyzon merolae.</title>
        <authorList>
            <person name="Nozaki H."/>
            <person name="Takano H."/>
            <person name="Misumi O."/>
            <person name="Terasawa K."/>
            <person name="Matsuzaki M."/>
            <person name="Maruyama S."/>
            <person name="Nishida K."/>
            <person name="Yagisawa F."/>
            <person name="Yoshida Y."/>
            <person name="Fujiwara T."/>
            <person name="Takio S."/>
            <person name="Tamura K."/>
            <person name="Chung S.J."/>
            <person name="Nakamura S."/>
            <person name="Kuroiwa H."/>
            <person name="Tanaka K."/>
            <person name="Sato N."/>
            <person name="Kuroiwa T."/>
        </authorList>
    </citation>
    <scope>NUCLEOTIDE SEQUENCE [LARGE SCALE GENOMIC DNA]</scope>
    <source>
        <strain evidence="1 2">10D</strain>
    </source>
</reference>
<dbReference type="AlphaFoldDB" id="M1UPT2"/>
<organism evidence="1 2">
    <name type="scientific">Cyanidioschyzon merolae (strain NIES-3377 / 10D)</name>
    <name type="common">Unicellular red alga</name>
    <dbReference type="NCBI Taxonomy" id="280699"/>
    <lineage>
        <taxon>Eukaryota</taxon>
        <taxon>Rhodophyta</taxon>
        <taxon>Bangiophyceae</taxon>
        <taxon>Cyanidiales</taxon>
        <taxon>Cyanidiaceae</taxon>
        <taxon>Cyanidioschyzon</taxon>
    </lineage>
</organism>
<sequence length="381" mass="42038">MWPETLSETPLWKRVRFEERLSISPAVLQGPKTVFNAIYRSLFNRLFRYDPLLQGTVVSLRAVPGAALDPLHKRRANTYTAAEPKLDLEVTDRGFFHVRLHVEALVFSPPVVDGEASIVVKNGTRTRQLPRLYGRVVFLGTRHVALRVFGIFHAAISVDDFPGEYRREHDRWIPLAVDAPGVDLSEKQVRVGDVLCFEVKDLQHASNGIFVIRGGVPVPDANCVETTPAPGAPQADTTTRPLEYTLPDYEALHDELLRNQVERFLTAAWRASTLGDHVDIATFQELVSLEIPGHDGAAKLPRTTTDTETNLGVIRLTADAIDREIIWDADSDSISENSTAHEDPSASKLEALSGEFFTLGNADSDPLAELVAASRGHPTVG</sequence>
<evidence type="ECO:0000313" key="2">
    <source>
        <dbReference type="Proteomes" id="UP000007014"/>
    </source>
</evidence>
<protein>
    <submittedName>
        <fullName evidence="1">Uncharacterized protein</fullName>
    </submittedName>
</protein>
<dbReference type="KEGG" id="cme:CYME_CMF088C"/>
<proteinExistence type="predicted"/>
<dbReference type="OrthoDB" id="10487943at2759"/>
<dbReference type="HOGENOM" id="CLU_726400_0_0_1"/>
<name>M1UPT2_CYAM1</name>
<dbReference type="Gramene" id="CMF088CT">
    <property type="protein sequence ID" value="CMF088CT"/>
    <property type="gene ID" value="CMF088C"/>
</dbReference>
<reference evidence="1 2" key="1">
    <citation type="journal article" date="2004" name="Nature">
        <title>Genome sequence of the ultrasmall unicellular red alga Cyanidioschyzon merolae 10D.</title>
        <authorList>
            <person name="Matsuzaki M."/>
            <person name="Misumi O."/>
            <person name="Shin-i T."/>
            <person name="Maruyama S."/>
            <person name="Takahara M."/>
            <person name="Miyagishima S."/>
            <person name="Mori T."/>
            <person name="Nishida K."/>
            <person name="Yagisawa F."/>
            <person name="Nishida K."/>
            <person name="Yoshida Y."/>
            <person name="Nishimura Y."/>
            <person name="Nakao S."/>
            <person name="Kobayashi T."/>
            <person name="Momoyama Y."/>
            <person name="Higashiyama T."/>
            <person name="Minoda A."/>
            <person name="Sano M."/>
            <person name="Nomoto H."/>
            <person name="Oishi K."/>
            <person name="Hayashi H."/>
            <person name="Ohta F."/>
            <person name="Nishizaka S."/>
            <person name="Haga S."/>
            <person name="Miura S."/>
            <person name="Morishita T."/>
            <person name="Kabeya Y."/>
            <person name="Terasawa K."/>
            <person name="Suzuki Y."/>
            <person name="Ishii Y."/>
            <person name="Asakawa S."/>
            <person name="Takano H."/>
            <person name="Ohta N."/>
            <person name="Kuroiwa H."/>
            <person name="Tanaka K."/>
            <person name="Shimizu N."/>
            <person name="Sugano S."/>
            <person name="Sato N."/>
            <person name="Nozaki H."/>
            <person name="Ogasawara N."/>
            <person name="Kohara Y."/>
            <person name="Kuroiwa T."/>
        </authorList>
    </citation>
    <scope>NUCLEOTIDE SEQUENCE [LARGE SCALE GENOMIC DNA]</scope>
    <source>
        <strain evidence="1 2">10D</strain>
    </source>
</reference>
<keyword evidence="2" id="KW-1185">Reference proteome</keyword>
<dbReference type="EMBL" id="AP006488">
    <property type="protein sequence ID" value="BAM79466.1"/>
    <property type="molecule type" value="Genomic_DNA"/>
</dbReference>
<dbReference type="RefSeq" id="XP_005535752.1">
    <property type="nucleotide sequence ID" value="XM_005535695.1"/>
</dbReference>
<gene>
    <name evidence="1" type="ORF">CYME_CMF088C</name>
</gene>